<feature type="compositionally biased region" description="Polar residues" evidence="9">
    <location>
        <begin position="1"/>
        <end position="11"/>
    </location>
</feature>
<evidence type="ECO:0000256" key="7">
    <source>
        <dbReference type="ARBA" id="ARBA00023157"/>
    </source>
</evidence>
<comment type="similarity">
    <text evidence="2 8">Belongs to the organo anion transporter (TC 2.A.60) family.</text>
</comment>
<feature type="compositionally biased region" description="Basic residues" evidence="9">
    <location>
        <begin position="634"/>
        <end position="664"/>
    </location>
</feature>
<sequence>MHKSAMETNTKPSEENELPIKQKTNRCQGIKVFLAALAFAYFSKTFAGATMKSSLTQLERRFGIASSTTGFIDGAFEMGNLLVIAFVSYFGAKFHRPKIIAFGCFIMSLGSFLTALPHFFMGYYQYDTISFTSENNTSFFPCSFNPQDTPMVKGMPRPDCDHKMVTSYAWIFVLLGNMLRGIGETPINPLGISYLDEFSREEDVPLYISFLHTSAMIGPLSGFLLGSLFARLYVDIGFVDTDTITITPTDSRWVGAWWMNFLVAGVIALISGIPFLFLPKSLDKKEEACIQKNLDPTESNIENSHGQKPDIQGGMAYSGQLKEFFKSLKRLLGNKMYIILLCSSLLNVSSLIGYITYQAKYMEQQYGLSVSRSNFITAVAILPVVIIGIFAGGFIMKKFKLGILAAAKLAYAVSFIGFALSFVYFMLGCENHLVAGLSATYDGDTTAQNQLSLFSACNSNCTCATSQWDPVCGDNGLTYVSACFAGCKNMTRWKKETVFHNCSCIAKADTKWRNSSAVLGECRRSDECSKNFIFYTITKAVSAFLYSLGGVPLFMLLIRSVPQDLKAVAVGVLMLVIRSLAGIPAPVYFGAMIDKTCLKWGTNPCGQKGSCRIYDAVQYRYSFYGLTIALRAPERKKKGKERKKERKRKREERRKEGRKKGKKEGRKEDP</sequence>
<feature type="transmembrane region" description="Helical" evidence="8">
    <location>
        <begin position="165"/>
        <end position="183"/>
    </location>
</feature>
<dbReference type="GO" id="GO:0016323">
    <property type="term" value="C:basolateral plasma membrane"/>
    <property type="evidence" value="ECO:0007669"/>
    <property type="project" value="TreeGrafter"/>
</dbReference>
<evidence type="ECO:0000313" key="13">
    <source>
        <dbReference type="Proteomes" id="UP001474421"/>
    </source>
</evidence>
<dbReference type="GO" id="GO:0006811">
    <property type="term" value="P:monoatomic ion transport"/>
    <property type="evidence" value="ECO:0007669"/>
    <property type="project" value="UniProtKB-KW"/>
</dbReference>
<evidence type="ECO:0000259" key="11">
    <source>
        <dbReference type="PROSITE" id="PS51465"/>
    </source>
</evidence>
<dbReference type="SUPFAM" id="SSF103473">
    <property type="entry name" value="MFS general substrate transporter"/>
    <property type="match status" value="1"/>
</dbReference>
<keyword evidence="5 8" id="KW-1133">Transmembrane helix</keyword>
<feature type="transmembrane region" description="Helical" evidence="8">
    <location>
        <begin position="408"/>
        <end position="427"/>
    </location>
</feature>
<dbReference type="SMART" id="SM00280">
    <property type="entry name" value="KAZAL"/>
    <property type="match status" value="1"/>
</dbReference>
<evidence type="ECO:0000256" key="4">
    <source>
        <dbReference type="ARBA" id="ARBA00022692"/>
    </source>
</evidence>
<protein>
    <recommendedName>
        <fullName evidence="8">Solute carrier organic anion transporter family member</fullName>
    </recommendedName>
</protein>
<gene>
    <name evidence="12" type="ORF">NXF25_013170</name>
</gene>
<evidence type="ECO:0000256" key="1">
    <source>
        <dbReference type="ARBA" id="ARBA00004651"/>
    </source>
</evidence>
<evidence type="ECO:0000256" key="8">
    <source>
        <dbReference type="RuleBase" id="RU362056"/>
    </source>
</evidence>
<dbReference type="InterPro" id="IPR036259">
    <property type="entry name" value="MFS_trans_sf"/>
</dbReference>
<dbReference type="AlphaFoldDB" id="A0AAW1BEL4"/>
<dbReference type="PANTHER" id="PTHR11388:SF89">
    <property type="entry name" value="SOLUTE CARRIER ORGANIC ANION TRANSPORTER FAMILY MEMBER 1B3"/>
    <property type="match status" value="1"/>
</dbReference>
<dbReference type="InterPro" id="IPR020846">
    <property type="entry name" value="MFS_dom"/>
</dbReference>
<dbReference type="Gene3D" id="3.30.60.30">
    <property type="match status" value="1"/>
</dbReference>
<feature type="domain" description="Major facilitator superfamily (MFS) profile" evidence="10">
    <location>
        <begin position="33"/>
        <end position="636"/>
    </location>
</feature>
<evidence type="ECO:0000256" key="5">
    <source>
        <dbReference type="ARBA" id="ARBA00022989"/>
    </source>
</evidence>
<keyword evidence="3" id="KW-1003">Cell membrane</keyword>
<feature type="transmembrane region" description="Helical" evidence="8">
    <location>
        <begin position="257"/>
        <end position="278"/>
    </location>
</feature>
<proteinExistence type="inferred from homology"/>
<evidence type="ECO:0000259" key="10">
    <source>
        <dbReference type="PROSITE" id="PS50850"/>
    </source>
</evidence>
<dbReference type="EMBL" id="JAOTOJ010000006">
    <property type="protein sequence ID" value="KAK9400151.1"/>
    <property type="molecule type" value="Genomic_DNA"/>
</dbReference>
<feature type="transmembrane region" description="Helical" evidence="8">
    <location>
        <begin position="71"/>
        <end position="92"/>
    </location>
</feature>
<dbReference type="Proteomes" id="UP001474421">
    <property type="component" value="Unassembled WGS sequence"/>
</dbReference>
<feature type="region of interest" description="Disordered" evidence="9">
    <location>
        <begin position="1"/>
        <end position="20"/>
    </location>
</feature>
<feature type="region of interest" description="Disordered" evidence="9">
    <location>
        <begin position="634"/>
        <end position="670"/>
    </location>
</feature>
<dbReference type="Pfam" id="PF07648">
    <property type="entry name" value="Kazal_2"/>
    <property type="match status" value="1"/>
</dbReference>
<dbReference type="SUPFAM" id="SSF100895">
    <property type="entry name" value="Kazal-type serine protease inhibitors"/>
    <property type="match status" value="1"/>
</dbReference>
<name>A0AAW1BEL4_CROAD</name>
<dbReference type="InterPro" id="IPR004156">
    <property type="entry name" value="OATP"/>
</dbReference>
<keyword evidence="8" id="KW-0406">Ion transport</keyword>
<reference evidence="12 13" key="1">
    <citation type="journal article" date="2024" name="Proc. Natl. Acad. Sci. U.S.A.">
        <title>The genetic regulatory architecture and epigenomic basis for age-related changes in rattlesnake venom.</title>
        <authorList>
            <person name="Hogan M.P."/>
            <person name="Holding M.L."/>
            <person name="Nystrom G.S."/>
            <person name="Colston T.J."/>
            <person name="Bartlett D.A."/>
            <person name="Mason A.J."/>
            <person name="Ellsworth S.A."/>
            <person name="Rautsaw R.M."/>
            <person name="Lawrence K.C."/>
            <person name="Strickland J.L."/>
            <person name="He B."/>
            <person name="Fraser P."/>
            <person name="Margres M.J."/>
            <person name="Gilbert D.M."/>
            <person name="Gibbs H.L."/>
            <person name="Parkinson C.L."/>
            <person name="Rokyta D.R."/>
        </authorList>
    </citation>
    <scope>NUCLEOTIDE SEQUENCE [LARGE SCALE GENOMIC DNA]</scope>
    <source>
        <strain evidence="12">DRR0105</strain>
    </source>
</reference>
<dbReference type="InterPro" id="IPR036058">
    <property type="entry name" value="Kazal_dom_sf"/>
</dbReference>
<dbReference type="GO" id="GO:0043252">
    <property type="term" value="P:sodium-independent organic anion transport"/>
    <property type="evidence" value="ECO:0007669"/>
    <property type="project" value="TreeGrafter"/>
</dbReference>
<organism evidence="12 13">
    <name type="scientific">Crotalus adamanteus</name>
    <name type="common">Eastern diamondback rattlesnake</name>
    <dbReference type="NCBI Taxonomy" id="8729"/>
    <lineage>
        <taxon>Eukaryota</taxon>
        <taxon>Metazoa</taxon>
        <taxon>Chordata</taxon>
        <taxon>Craniata</taxon>
        <taxon>Vertebrata</taxon>
        <taxon>Euteleostomi</taxon>
        <taxon>Lepidosauria</taxon>
        <taxon>Squamata</taxon>
        <taxon>Bifurcata</taxon>
        <taxon>Unidentata</taxon>
        <taxon>Episquamata</taxon>
        <taxon>Toxicofera</taxon>
        <taxon>Serpentes</taxon>
        <taxon>Colubroidea</taxon>
        <taxon>Viperidae</taxon>
        <taxon>Crotalinae</taxon>
        <taxon>Crotalus</taxon>
    </lineage>
</organism>
<keyword evidence="13" id="KW-1185">Reference proteome</keyword>
<dbReference type="PANTHER" id="PTHR11388">
    <property type="entry name" value="ORGANIC ANION TRANSPORTER"/>
    <property type="match status" value="1"/>
</dbReference>
<comment type="caution">
    <text evidence="12">The sequence shown here is derived from an EMBL/GenBank/DDBJ whole genome shotgun (WGS) entry which is preliminary data.</text>
</comment>
<feature type="transmembrane region" description="Helical" evidence="8">
    <location>
        <begin position="204"/>
        <end position="230"/>
    </location>
</feature>
<comment type="caution">
    <text evidence="8">Lacks conserved residue(s) required for the propagation of feature annotation.</text>
</comment>
<accession>A0AAW1BEL4</accession>
<evidence type="ECO:0000313" key="12">
    <source>
        <dbReference type="EMBL" id="KAK9400151.1"/>
    </source>
</evidence>
<feature type="transmembrane region" description="Helical" evidence="8">
    <location>
        <begin position="532"/>
        <end position="556"/>
    </location>
</feature>
<dbReference type="PROSITE" id="PS51465">
    <property type="entry name" value="KAZAL_2"/>
    <property type="match status" value="1"/>
</dbReference>
<evidence type="ECO:0000256" key="2">
    <source>
        <dbReference type="ARBA" id="ARBA00009657"/>
    </source>
</evidence>
<feature type="transmembrane region" description="Helical" evidence="8">
    <location>
        <begin position="568"/>
        <end position="589"/>
    </location>
</feature>
<dbReference type="PROSITE" id="PS50850">
    <property type="entry name" value="MFS"/>
    <property type="match status" value="1"/>
</dbReference>
<dbReference type="GO" id="GO:0015347">
    <property type="term" value="F:sodium-independent organic anion transmembrane transporter activity"/>
    <property type="evidence" value="ECO:0007669"/>
    <property type="project" value="TreeGrafter"/>
</dbReference>
<keyword evidence="8" id="KW-0813">Transport</keyword>
<comment type="subcellular location">
    <subcellularLocation>
        <location evidence="1 8">Cell membrane</location>
        <topology evidence="1 8">Multi-pass membrane protein</topology>
    </subcellularLocation>
</comment>
<feature type="transmembrane region" description="Helical" evidence="8">
    <location>
        <begin position="99"/>
        <end position="120"/>
    </location>
</feature>
<feature type="transmembrane region" description="Helical" evidence="8">
    <location>
        <begin position="336"/>
        <end position="355"/>
    </location>
</feature>
<dbReference type="NCBIfam" id="TIGR00805">
    <property type="entry name" value="oat"/>
    <property type="match status" value="1"/>
</dbReference>
<keyword evidence="7" id="KW-1015">Disulfide bond</keyword>
<dbReference type="GO" id="GO:0015125">
    <property type="term" value="F:bile acid transmembrane transporter activity"/>
    <property type="evidence" value="ECO:0007669"/>
    <property type="project" value="TreeGrafter"/>
</dbReference>
<keyword evidence="4 8" id="KW-0812">Transmembrane</keyword>
<feature type="domain" description="Kazal-like" evidence="11">
    <location>
        <begin position="451"/>
        <end position="506"/>
    </location>
</feature>
<evidence type="ECO:0000256" key="9">
    <source>
        <dbReference type="SAM" id="MobiDB-lite"/>
    </source>
</evidence>
<dbReference type="Pfam" id="PF03137">
    <property type="entry name" value="OATP"/>
    <property type="match status" value="1"/>
</dbReference>
<evidence type="ECO:0000256" key="3">
    <source>
        <dbReference type="ARBA" id="ARBA00022475"/>
    </source>
</evidence>
<keyword evidence="6 8" id="KW-0472">Membrane</keyword>
<evidence type="ECO:0000256" key="6">
    <source>
        <dbReference type="ARBA" id="ARBA00023136"/>
    </source>
</evidence>
<feature type="transmembrane region" description="Helical" evidence="8">
    <location>
        <begin position="375"/>
        <end position="396"/>
    </location>
</feature>
<dbReference type="InterPro" id="IPR002350">
    <property type="entry name" value="Kazal_dom"/>
</dbReference>
<feature type="transmembrane region" description="Helical" evidence="8">
    <location>
        <begin position="32"/>
        <end position="51"/>
    </location>
</feature>
<dbReference type="Gene3D" id="1.20.1250.20">
    <property type="entry name" value="MFS general substrate transporter like domains"/>
    <property type="match status" value="1"/>
</dbReference>